<evidence type="ECO:0000256" key="1">
    <source>
        <dbReference type="ARBA" id="ARBA00013184"/>
    </source>
</evidence>
<dbReference type="EC" id="2.3.1.48" evidence="1"/>
<dbReference type="Pfam" id="PF00583">
    <property type="entry name" value="Acetyltransf_1"/>
    <property type="match status" value="1"/>
</dbReference>
<proteinExistence type="inferred from homology"/>
<evidence type="ECO:0000256" key="4">
    <source>
        <dbReference type="ARBA" id="ARBA00022853"/>
    </source>
</evidence>
<comment type="caution">
    <text evidence="12">The sequence shown here is derived from an EMBL/GenBank/DDBJ whole genome shotgun (WGS) entry which is preliminary data.</text>
</comment>
<evidence type="ECO:0000256" key="9">
    <source>
        <dbReference type="ARBA" id="ARBA00048017"/>
    </source>
</evidence>
<organism evidence="12 13">
    <name type="scientific">Chelativorans composti</name>
    <dbReference type="NCBI Taxonomy" id="768533"/>
    <lineage>
        <taxon>Bacteria</taxon>
        <taxon>Pseudomonadati</taxon>
        <taxon>Pseudomonadota</taxon>
        <taxon>Alphaproteobacteria</taxon>
        <taxon>Hyphomicrobiales</taxon>
        <taxon>Phyllobacteriaceae</taxon>
        <taxon>Chelativorans</taxon>
    </lineage>
</organism>
<dbReference type="PANTHER" id="PTHR14744">
    <property type="entry name" value="N-ALPHA-ACETYLTRANSFERASE 60"/>
    <property type="match status" value="1"/>
</dbReference>
<reference evidence="13" key="1">
    <citation type="journal article" date="2019" name="Int. J. Syst. Evol. Microbiol.">
        <title>The Global Catalogue of Microorganisms (GCM) 10K type strain sequencing project: providing services to taxonomists for standard genome sequencing and annotation.</title>
        <authorList>
            <consortium name="The Broad Institute Genomics Platform"/>
            <consortium name="The Broad Institute Genome Sequencing Center for Infectious Disease"/>
            <person name="Wu L."/>
            <person name="Ma J."/>
        </authorList>
    </citation>
    <scope>NUCLEOTIDE SEQUENCE [LARGE SCALE GENOMIC DNA]</scope>
    <source>
        <strain evidence="13">KCTC 23707</strain>
    </source>
</reference>
<dbReference type="PROSITE" id="PS51186">
    <property type="entry name" value="GNAT"/>
    <property type="match status" value="1"/>
</dbReference>
<dbReference type="Proteomes" id="UP001597373">
    <property type="component" value="Unassembled WGS sequence"/>
</dbReference>
<dbReference type="SUPFAM" id="SSF55729">
    <property type="entry name" value="Acyl-CoA N-acyltransferases (Nat)"/>
    <property type="match status" value="1"/>
</dbReference>
<evidence type="ECO:0000256" key="6">
    <source>
        <dbReference type="ARBA" id="ARBA00025774"/>
    </source>
</evidence>
<keyword evidence="3" id="KW-0159">Chromosome partition</keyword>
<keyword evidence="2 12" id="KW-0808">Transferase</keyword>
<sequence>MGLSFSSYFKRRSYAVRPLSLEDCEALAAIHEEGFSRPWTSEEFEALLRQDTVFGYAAVEEGVPDGPLCGFVLARHVAGEGEILTIVVPRKLRRRRLGHTLMEAVLRHLHAERVESLFLEVDETNGPALVLYRRLGFQQVGFRPAYYANPGAAPTNALVMRWDRTG</sequence>
<dbReference type="CDD" id="cd04301">
    <property type="entry name" value="NAT_SF"/>
    <property type="match status" value="1"/>
</dbReference>
<keyword evidence="13" id="KW-1185">Reference proteome</keyword>
<protein>
    <recommendedName>
        <fullName evidence="8">N-alpha-acetyltransferase 60</fullName>
        <ecNumber evidence="7">2.3.1.259</ecNumber>
        <ecNumber evidence="1">2.3.1.48</ecNumber>
    </recommendedName>
</protein>
<comment type="catalytic activity">
    <reaction evidence="9">
        <text>L-lysyl-[protein] + acetyl-CoA = N(6)-acetyl-L-lysyl-[protein] + CoA + H(+)</text>
        <dbReference type="Rhea" id="RHEA:45948"/>
        <dbReference type="Rhea" id="RHEA-COMP:9752"/>
        <dbReference type="Rhea" id="RHEA-COMP:10731"/>
        <dbReference type="ChEBI" id="CHEBI:15378"/>
        <dbReference type="ChEBI" id="CHEBI:29969"/>
        <dbReference type="ChEBI" id="CHEBI:57287"/>
        <dbReference type="ChEBI" id="CHEBI:57288"/>
        <dbReference type="ChEBI" id="CHEBI:61930"/>
        <dbReference type="EC" id="2.3.1.48"/>
    </reaction>
</comment>
<dbReference type="InterPro" id="IPR016181">
    <property type="entry name" value="Acyl_CoA_acyltransferase"/>
</dbReference>
<feature type="domain" description="N-acetyltransferase" evidence="11">
    <location>
        <begin position="14"/>
        <end position="165"/>
    </location>
</feature>
<dbReference type="GO" id="GO:0016746">
    <property type="term" value="F:acyltransferase activity"/>
    <property type="evidence" value="ECO:0007669"/>
    <property type="project" value="UniProtKB-KW"/>
</dbReference>
<dbReference type="EMBL" id="JBHUIR010000001">
    <property type="protein sequence ID" value="MFD2258184.1"/>
    <property type="molecule type" value="Genomic_DNA"/>
</dbReference>
<name>A0ABW5DBG0_9HYPH</name>
<evidence type="ECO:0000256" key="7">
    <source>
        <dbReference type="ARBA" id="ARBA00026111"/>
    </source>
</evidence>
<dbReference type="Gene3D" id="3.40.630.30">
    <property type="match status" value="1"/>
</dbReference>
<evidence type="ECO:0000256" key="8">
    <source>
        <dbReference type="ARBA" id="ARBA00026144"/>
    </source>
</evidence>
<keyword evidence="4" id="KW-0156">Chromatin regulator</keyword>
<evidence type="ECO:0000259" key="11">
    <source>
        <dbReference type="PROSITE" id="PS51186"/>
    </source>
</evidence>
<dbReference type="InterPro" id="IPR000182">
    <property type="entry name" value="GNAT_dom"/>
</dbReference>
<dbReference type="EC" id="2.3.1.259" evidence="7"/>
<comment type="catalytic activity">
    <reaction evidence="10">
        <text>N-terminal L-methionyl-[transmembrane protein] + acetyl-CoA = N-terminal N(alpha)-acetyl-L-methionyl-[transmembrane protein] + CoA + H(+)</text>
        <dbReference type="Rhea" id="RHEA:50604"/>
        <dbReference type="Rhea" id="RHEA-COMP:12745"/>
        <dbReference type="Rhea" id="RHEA-COMP:12746"/>
        <dbReference type="ChEBI" id="CHEBI:15378"/>
        <dbReference type="ChEBI" id="CHEBI:57287"/>
        <dbReference type="ChEBI" id="CHEBI:57288"/>
        <dbReference type="ChEBI" id="CHEBI:64731"/>
        <dbReference type="ChEBI" id="CHEBI:133414"/>
        <dbReference type="EC" id="2.3.1.259"/>
    </reaction>
</comment>
<evidence type="ECO:0000256" key="3">
    <source>
        <dbReference type="ARBA" id="ARBA00022829"/>
    </source>
</evidence>
<evidence type="ECO:0000256" key="5">
    <source>
        <dbReference type="ARBA" id="ARBA00023315"/>
    </source>
</evidence>
<comment type="similarity">
    <text evidence="6">Belongs to the acetyltransferase family. NAA60 subfamily.</text>
</comment>
<gene>
    <name evidence="12" type="ORF">ACFSMZ_00175</name>
</gene>
<dbReference type="InterPro" id="IPR045141">
    <property type="entry name" value="NAA60-like"/>
</dbReference>
<evidence type="ECO:0000313" key="12">
    <source>
        <dbReference type="EMBL" id="MFD2258184.1"/>
    </source>
</evidence>
<evidence type="ECO:0000313" key="13">
    <source>
        <dbReference type="Proteomes" id="UP001597373"/>
    </source>
</evidence>
<evidence type="ECO:0000256" key="10">
    <source>
        <dbReference type="ARBA" id="ARBA00048848"/>
    </source>
</evidence>
<dbReference type="RefSeq" id="WP_345097564.1">
    <property type="nucleotide sequence ID" value="NZ_BAABGS010000002.1"/>
</dbReference>
<dbReference type="PANTHER" id="PTHR14744:SF15">
    <property type="entry name" value="N-ALPHA-ACETYLTRANSFERASE 60"/>
    <property type="match status" value="1"/>
</dbReference>
<keyword evidence="5 12" id="KW-0012">Acyltransferase</keyword>
<accession>A0ABW5DBG0</accession>
<evidence type="ECO:0000256" key="2">
    <source>
        <dbReference type="ARBA" id="ARBA00022679"/>
    </source>
</evidence>